<dbReference type="InterPro" id="IPR009003">
    <property type="entry name" value="Peptidase_S1_PA"/>
</dbReference>
<dbReference type="EMBL" id="KY661306">
    <property type="protein sequence ID" value="AVA17393.1"/>
    <property type="molecule type" value="mRNA"/>
</dbReference>
<feature type="signal peptide" evidence="9">
    <location>
        <begin position="1"/>
        <end position="17"/>
    </location>
</feature>
<dbReference type="Pfam" id="PF00089">
    <property type="entry name" value="Trypsin"/>
    <property type="match status" value="1"/>
</dbReference>
<sequence length="256" mass="26652">MFRIAIFVSVLFASCWGASLIPRRPRHDGRIVGGEPTDITNYPYQVSFEFFGSHHCGAAIISELWVVTAGHCVDGIPVSTVTFRAGTNVMEEGGTVHEAAEIIAHPNFDYLSLDCDIAVSKVTTAFTYQPSVQPVSLASADPPAGAMAVVTGWGSTSSGGALSPLLLKVSVPVVSFDACNASYSKYGGITSNMMCAGADEGGKDSCQGDSGGPLVVEKELVGIVSWGAGCGVRGYPGVYASVAVLREFVTSNTDVQ</sequence>
<keyword evidence="2 8" id="KW-0645">Protease</keyword>
<dbReference type="InterPro" id="IPR001314">
    <property type="entry name" value="Peptidase_S1A"/>
</dbReference>
<dbReference type="CDD" id="cd00190">
    <property type="entry name" value="Tryp_SPc"/>
    <property type="match status" value="1"/>
</dbReference>
<dbReference type="PROSITE" id="PS00134">
    <property type="entry name" value="TRYPSIN_HIS"/>
    <property type="match status" value="1"/>
</dbReference>
<evidence type="ECO:0000313" key="11">
    <source>
        <dbReference type="EMBL" id="AVA17393.1"/>
    </source>
</evidence>
<evidence type="ECO:0000256" key="5">
    <source>
        <dbReference type="ARBA" id="ARBA00022825"/>
    </source>
</evidence>
<reference evidence="11" key="1">
    <citation type="submission" date="2017-02" db="EMBL/GenBank/DDBJ databases">
        <title>Prediction and expression profiling of allergens in Periplaneta americana developmental transcriptome.</title>
        <authorList>
            <person name="Song X."/>
            <person name="Li W."/>
        </authorList>
    </citation>
    <scope>NUCLEOTIDE SEQUENCE</scope>
</reference>
<evidence type="ECO:0000256" key="1">
    <source>
        <dbReference type="ARBA" id="ARBA00007664"/>
    </source>
</evidence>
<comment type="similarity">
    <text evidence="1">Belongs to the peptidase S1 family.</text>
</comment>
<dbReference type="FunFam" id="2.40.10.10:FF:000077">
    <property type="entry name" value="Predicted protein"/>
    <property type="match status" value="1"/>
</dbReference>
<dbReference type="GO" id="GO:0004252">
    <property type="term" value="F:serine-type endopeptidase activity"/>
    <property type="evidence" value="ECO:0007669"/>
    <property type="project" value="InterPro"/>
</dbReference>
<dbReference type="AlphaFoldDB" id="A0A2P0XIE9"/>
<dbReference type="PROSITE" id="PS51257">
    <property type="entry name" value="PROKAR_LIPOPROTEIN"/>
    <property type="match status" value="1"/>
</dbReference>
<name>A0A2P0XIE9_PERAM</name>
<feature type="domain" description="Peptidase S1" evidence="10">
    <location>
        <begin position="31"/>
        <end position="254"/>
    </location>
</feature>
<dbReference type="InterPro" id="IPR033116">
    <property type="entry name" value="TRYPSIN_SER"/>
</dbReference>
<evidence type="ECO:0000256" key="3">
    <source>
        <dbReference type="ARBA" id="ARBA00022729"/>
    </source>
</evidence>
<dbReference type="PRINTS" id="PR00722">
    <property type="entry name" value="CHYMOTRYPSIN"/>
</dbReference>
<organism evidence="11">
    <name type="scientific">Periplaneta americana</name>
    <name type="common">American cockroach</name>
    <name type="synonym">Blatta americana</name>
    <dbReference type="NCBI Taxonomy" id="6978"/>
    <lineage>
        <taxon>Eukaryota</taxon>
        <taxon>Metazoa</taxon>
        <taxon>Ecdysozoa</taxon>
        <taxon>Arthropoda</taxon>
        <taxon>Hexapoda</taxon>
        <taxon>Insecta</taxon>
        <taxon>Pterygota</taxon>
        <taxon>Neoptera</taxon>
        <taxon>Polyneoptera</taxon>
        <taxon>Dictyoptera</taxon>
        <taxon>Blattodea</taxon>
        <taxon>Blattoidea</taxon>
        <taxon>Blattidae</taxon>
        <taxon>Blattinae</taxon>
        <taxon>Periplaneta</taxon>
    </lineage>
</organism>
<dbReference type="InterPro" id="IPR001254">
    <property type="entry name" value="Trypsin_dom"/>
</dbReference>
<evidence type="ECO:0000256" key="8">
    <source>
        <dbReference type="RuleBase" id="RU363034"/>
    </source>
</evidence>
<feature type="chain" id="PRO_5015182206" evidence="9">
    <location>
        <begin position="18"/>
        <end position="256"/>
    </location>
</feature>
<dbReference type="PROSITE" id="PS50240">
    <property type="entry name" value="TRYPSIN_DOM"/>
    <property type="match status" value="1"/>
</dbReference>
<evidence type="ECO:0000256" key="4">
    <source>
        <dbReference type="ARBA" id="ARBA00022801"/>
    </source>
</evidence>
<keyword evidence="4 8" id="KW-0378">Hydrolase</keyword>
<keyword evidence="5 8" id="KW-0720">Serine protease</keyword>
<dbReference type="GO" id="GO:0006508">
    <property type="term" value="P:proteolysis"/>
    <property type="evidence" value="ECO:0007669"/>
    <property type="project" value="UniProtKB-KW"/>
</dbReference>
<dbReference type="SMART" id="SM00020">
    <property type="entry name" value="Tryp_SPc"/>
    <property type="match status" value="1"/>
</dbReference>
<dbReference type="PANTHER" id="PTHR24276:SF91">
    <property type="entry name" value="AT26814P-RELATED"/>
    <property type="match status" value="1"/>
</dbReference>
<protein>
    <submittedName>
        <fullName evidence="11">Putative Per a 10 isoallergen</fullName>
    </submittedName>
</protein>
<dbReference type="PANTHER" id="PTHR24276">
    <property type="entry name" value="POLYSERASE-RELATED"/>
    <property type="match status" value="1"/>
</dbReference>
<proteinExistence type="evidence at transcript level"/>
<dbReference type="Gene3D" id="2.40.10.10">
    <property type="entry name" value="Trypsin-like serine proteases"/>
    <property type="match status" value="1"/>
</dbReference>
<evidence type="ECO:0000256" key="2">
    <source>
        <dbReference type="ARBA" id="ARBA00022670"/>
    </source>
</evidence>
<dbReference type="PROSITE" id="PS00135">
    <property type="entry name" value="TRYPSIN_SER"/>
    <property type="match status" value="1"/>
</dbReference>
<dbReference type="SMR" id="A0A2P0XIE9"/>
<dbReference type="InterPro" id="IPR018114">
    <property type="entry name" value="TRYPSIN_HIS"/>
</dbReference>
<keyword evidence="7" id="KW-1015">Disulfide bond</keyword>
<keyword evidence="3 9" id="KW-0732">Signal</keyword>
<evidence type="ECO:0000256" key="6">
    <source>
        <dbReference type="ARBA" id="ARBA00023145"/>
    </source>
</evidence>
<keyword evidence="6" id="KW-0865">Zymogen</keyword>
<dbReference type="InterPro" id="IPR050430">
    <property type="entry name" value="Peptidase_S1"/>
</dbReference>
<evidence type="ECO:0000259" key="10">
    <source>
        <dbReference type="PROSITE" id="PS50240"/>
    </source>
</evidence>
<evidence type="ECO:0000256" key="7">
    <source>
        <dbReference type="ARBA" id="ARBA00023157"/>
    </source>
</evidence>
<dbReference type="SUPFAM" id="SSF50494">
    <property type="entry name" value="Trypsin-like serine proteases"/>
    <property type="match status" value="1"/>
</dbReference>
<accession>A0A2P0XIE9</accession>
<evidence type="ECO:0000256" key="9">
    <source>
        <dbReference type="SAM" id="SignalP"/>
    </source>
</evidence>
<dbReference type="InterPro" id="IPR043504">
    <property type="entry name" value="Peptidase_S1_PA_chymotrypsin"/>
</dbReference>